<dbReference type="InterPro" id="IPR012341">
    <property type="entry name" value="6hp_glycosidase-like_sf"/>
</dbReference>
<accession>A0A976FJ50</accession>
<keyword evidence="3" id="KW-0732">Signal</keyword>
<organism evidence="5 6">
    <name type="scientific">Bremia lactucae</name>
    <name type="common">Lettuce downy mildew</name>
    <dbReference type="NCBI Taxonomy" id="4779"/>
    <lineage>
        <taxon>Eukaryota</taxon>
        <taxon>Sar</taxon>
        <taxon>Stramenopiles</taxon>
        <taxon>Oomycota</taxon>
        <taxon>Peronosporomycetes</taxon>
        <taxon>Peronosporales</taxon>
        <taxon>Peronosporaceae</taxon>
        <taxon>Bremia</taxon>
    </lineage>
</organism>
<dbReference type="EMBL" id="SHOA02000189">
    <property type="protein sequence ID" value="TDH67795.1"/>
    <property type="molecule type" value="Genomic_DNA"/>
</dbReference>
<evidence type="ECO:0000256" key="3">
    <source>
        <dbReference type="SAM" id="SignalP"/>
    </source>
</evidence>
<keyword evidence="6" id="KW-1185">Reference proteome</keyword>
<keyword evidence="2" id="KW-0472">Membrane</keyword>
<feature type="transmembrane region" description="Helical" evidence="2">
    <location>
        <begin position="563"/>
        <end position="591"/>
    </location>
</feature>
<dbReference type="InterPro" id="IPR054491">
    <property type="entry name" value="MGH1-like_GH"/>
</dbReference>
<dbReference type="GO" id="GO:0005975">
    <property type="term" value="P:carbohydrate metabolic process"/>
    <property type="evidence" value="ECO:0007669"/>
    <property type="project" value="InterPro"/>
</dbReference>
<name>A0A976FJ50_BRELC</name>
<evidence type="ECO:0000313" key="6">
    <source>
        <dbReference type="Proteomes" id="UP000294530"/>
    </source>
</evidence>
<dbReference type="OrthoDB" id="113991at2759"/>
<reference evidence="5 6" key="1">
    <citation type="journal article" date="2021" name="Genome Biol.">
        <title>AFLAP: assembly-free linkage analysis pipeline using k-mers from genome sequencing data.</title>
        <authorList>
            <person name="Fletcher K."/>
            <person name="Zhang L."/>
            <person name="Gil J."/>
            <person name="Han R."/>
            <person name="Cavanaugh K."/>
            <person name="Michelmore R."/>
        </authorList>
    </citation>
    <scope>NUCLEOTIDE SEQUENCE [LARGE SCALE GENOMIC DNA]</scope>
    <source>
        <strain evidence="5 6">SF5</strain>
    </source>
</reference>
<evidence type="ECO:0000256" key="2">
    <source>
        <dbReference type="SAM" id="Phobius"/>
    </source>
</evidence>
<dbReference type="Proteomes" id="UP000294530">
    <property type="component" value="Unassembled WGS sequence"/>
</dbReference>
<evidence type="ECO:0000313" key="5">
    <source>
        <dbReference type="EMBL" id="TDH67795.1"/>
    </source>
</evidence>
<proteinExistence type="predicted"/>
<feature type="domain" description="Mannosylglycerate hydrolase MGH1-like glycoside hydrolase" evidence="4">
    <location>
        <begin position="64"/>
        <end position="420"/>
    </location>
</feature>
<dbReference type="AlphaFoldDB" id="A0A976FJ50"/>
<dbReference type="SUPFAM" id="SSF48208">
    <property type="entry name" value="Six-hairpin glycosidases"/>
    <property type="match status" value="1"/>
</dbReference>
<comment type="caution">
    <text evidence="5">The sequence shown here is derived from an EMBL/GenBank/DDBJ whole genome shotgun (WGS) entry which is preliminary data.</text>
</comment>
<feature type="chain" id="PRO_5037148601" description="Mannosylglycerate hydrolase MGH1-like glycoside hydrolase domain-containing protein" evidence="3">
    <location>
        <begin position="19"/>
        <end position="698"/>
    </location>
</feature>
<dbReference type="GeneID" id="94353154"/>
<dbReference type="Pfam" id="PF22422">
    <property type="entry name" value="MGH1-like_GH"/>
    <property type="match status" value="1"/>
</dbReference>
<evidence type="ECO:0000256" key="1">
    <source>
        <dbReference type="SAM" id="MobiDB-lite"/>
    </source>
</evidence>
<feature type="region of interest" description="Disordered" evidence="1">
    <location>
        <begin position="661"/>
        <end position="682"/>
    </location>
</feature>
<keyword evidence="2" id="KW-1133">Transmembrane helix</keyword>
<evidence type="ECO:0000259" key="4">
    <source>
        <dbReference type="Pfam" id="PF22422"/>
    </source>
</evidence>
<dbReference type="RefSeq" id="XP_067817294.1">
    <property type="nucleotide sequence ID" value="XM_067967483.1"/>
</dbReference>
<feature type="signal peptide" evidence="3">
    <location>
        <begin position="1"/>
        <end position="18"/>
    </location>
</feature>
<gene>
    <name evidence="5" type="ORF">CCR75_009444</name>
</gene>
<dbReference type="Gene3D" id="1.50.10.10">
    <property type="match status" value="1"/>
</dbReference>
<sequence>MRLTCFVLTTSTLTFVAAAVPCSEQSLHQGATMLLNAHTDAELGGVGAGKRGDVGFQYLKPAEALLAAQALAHDDFDLAAAQVFRILEYQKPDGLLPHLVYGPSVSSELRWIPSNRTFFPGPAFWQQSSIEQRRKVHSASEFETSTISAPPVAADVVWEIFQLAPYDSMVGGKATAVQFLCHVYEPLRKLQKHLFSTRNGTAPDSLLLTRHPWETFSSLSPHWIAFLADLKTAPDYDTIVSSIPEEASARFAEGASAIYSAKDAVRNLYEPMIYLASQARHDEALFESISSAKSGIEAAPFGVKDVEFNALVLRSSRGLENIGRVLIEHSFACKKFALTPKELLNDIKEFHVLIQKLEGALIGNNNTQGLWNTSADFFADSSRVSWTSLHSLREFLPAYAVELDSIKKMRLMKHFLSEPGSFTFYCNQFPASFFACAESNANLIDARPASTTWVLYNYFLQRGFVRFYDDKNKFPGLADYIRNKTRDMVCKASSPAHLYILNSNEFGHTALTLAYDSRNAVPLEVFDDSYIGSTLAAATILNILLPAVTLPPSPDTPPIDHHILSVIMCVELVVAFGVAMSCFLFSVYFVANRPRETRLSPTSVALRQISGSGRTLPWYDSDRHRSDLEVLERSDQISESSCSVSSPRLNRASHELKESLLSEEEEHYGSIGDAKQQQTRSNSAWITAKKILADISPW</sequence>
<dbReference type="InterPro" id="IPR008928">
    <property type="entry name" value="6-hairpin_glycosidase_sf"/>
</dbReference>
<protein>
    <recommendedName>
        <fullName evidence="4">Mannosylglycerate hydrolase MGH1-like glycoside hydrolase domain-containing protein</fullName>
    </recommendedName>
</protein>
<keyword evidence="2" id="KW-0812">Transmembrane</keyword>
<dbReference type="KEGG" id="blac:94353154"/>